<dbReference type="GO" id="GO:0034707">
    <property type="term" value="C:chloride channel complex"/>
    <property type="evidence" value="ECO:0007669"/>
    <property type="project" value="UniProtKB-KW"/>
</dbReference>
<evidence type="ECO:0000256" key="11">
    <source>
        <dbReference type="ARBA" id="ARBA00023214"/>
    </source>
</evidence>
<feature type="compositionally biased region" description="Pro residues" evidence="13">
    <location>
        <begin position="672"/>
        <end position="684"/>
    </location>
</feature>
<sequence length="1292" mass="137915">MGSAAESCPSALWQKLPFLPELPTPGFNLLGWSNAQYLSYAKATVLSATAVNIAFLGIVVVLFLFLLVWRLLGGICLCCSVCCGVKARMPRRKSLLSFEVMHDPWLRGHKVAFAFFGFGCIVLAITGLATLPQLREQIDDLASRLETASDYASSMLATSDGLLGSASSLRPIMSQVLTMAQLQVASKSLLSDMECSSAFLDAGLVQAESLRSQIATVISSWEQFTPLITTAAALLNMTIPPAPLGATLSMEVVSNIRVLLIGIDDALEAYNSTLTALPASRQPTSVSDPRVNALKAAQDAVNITKWITSLDLLSESMKTLDAAAQNFLYYRLGSTFREVILFSVNLNSKVNIILSNLDALDRLYMSGQRPPPSPQQQQFIVAGRACLRSMVQQLFSFDTSIFRFNSTLERSALDTIYNVTSTLEQIYRADPVGISTDAGPGAPIANDTVVPTELARPAWWASQYLQPLWNVDGPGFANQCYRVQSMLTDENNRTKVPDLTPILSYISKLRSALVGLQQPVGGVQAALAAYNKLASEVLYSSLIAAVTTTKPALDRALNVSSPVLPGYGPGLFVTALNGWNASNDVPRGGVSVNERLRLMSQGVFGLYNWTTEDVNGLIGLKRTLAGLGVIGTSVNQAQTLLVRSGWVNTSNTQVGVNSSVTGGSGSNSSVPSSPPPPSPAPPAALRPSTFLRPMVPSMQIIASTLSDGIASVAEQLDNALGKALLLISPPPPPPPPMIVDSPPPPAPNPRPPRPALVLSSEPTTPPLPENETSIPSAVRRLRQLQQSAGAFTSPDGANITTVVRRQLVKPLNDLKERLRGKTGQRYVKNVYSSAVAVYSCLIVVCLLLGVALYFNFPAGLVMGLGVHLLLASLVLAGAWAAAMGMVASHDTCGNFDSMVLDAVSPSSPLFPLLRYYLQGVGGSFTSILRTTGLGDTVRLNSAVNLVRTEVLGPLLLPRDPNRNARAANSTQPWPSSIGTVQYALGEQLVDLDAMAANVADQLTALLAVADRTNVLDQYGIITWWPCCGLGEQLLVAWICATGCGLLAWLAALSTLLVLKNLDDMPVGSRWGCTCYDPRDFPKPVRRRRYNSSAGGGEAYSIYSYQGGSASSIRLPPMPMVQSLAPFTFRSPGSMQRSYSGRTMPSLRSQDIRPSYDGYSLANARVDSIMKITSEYDKVPVQRELAVEDQLYQGPQPQPLASSGAARGELLTQDARLRSSDSGGMASSREPVLRMNMDEGNDGDGDCGRMGGSTATPPAPQACSTRASSAVKPPFGSMPTKRAGVIAEAMQDS</sequence>
<comment type="caution">
    <text evidence="15">The sequence shown here is derived from an EMBL/GenBank/DDBJ whole genome shotgun (WGS) entry which is preliminary data.</text>
</comment>
<accession>A0A8J4M012</accession>
<proteinExistence type="inferred from homology"/>
<feature type="transmembrane region" description="Helical" evidence="14">
    <location>
        <begin position="43"/>
        <end position="65"/>
    </location>
</feature>
<evidence type="ECO:0000256" key="4">
    <source>
        <dbReference type="ARBA" id="ARBA00022475"/>
    </source>
</evidence>
<feature type="region of interest" description="Disordered" evidence="13">
    <location>
        <begin position="652"/>
        <end position="688"/>
    </location>
</feature>
<dbReference type="Proteomes" id="UP000722791">
    <property type="component" value="Unassembled WGS sequence"/>
</dbReference>
<keyword evidence="7" id="KW-0406">Ion transport</keyword>
<keyword evidence="9" id="KW-0869">Chloride channel</keyword>
<keyword evidence="5 14" id="KW-0812">Transmembrane</keyword>
<evidence type="ECO:0000313" key="16">
    <source>
        <dbReference type="Proteomes" id="UP000722791"/>
    </source>
</evidence>
<reference evidence="15" key="1">
    <citation type="journal article" date="2021" name="Proc. Natl. Acad. Sci. U.S.A.">
        <title>Three genomes in the algal genus Volvox reveal the fate of a haploid sex-determining region after a transition to homothallism.</title>
        <authorList>
            <person name="Yamamoto K."/>
            <person name="Hamaji T."/>
            <person name="Kawai-Toyooka H."/>
            <person name="Matsuzaki R."/>
            <person name="Takahashi F."/>
            <person name="Nishimura Y."/>
            <person name="Kawachi M."/>
            <person name="Noguchi H."/>
            <person name="Minakuchi Y."/>
            <person name="Umen J.G."/>
            <person name="Toyoda A."/>
            <person name="Nozaki H."/>
        </authorList>
    </citation>
    <scope>NUCLEOTIDE SEQUENCE</scope>
    <source>
        <strain evidence="15">NIES-3785</strain>
    </source>
</reference>
<feature type="compositionally biased region" description="Pro residues" evidence="13">
    <location>
        <begin position="728"/>
        <end position="754"/>
    </location>
</feature>
<evidence type="ECO:0000256" key="7">
    <source>
        <dbReference type="ARBA" id="ARBA00023065"/>
    </source>
</evidence>
<feature type="region of interest" description="Disordered" evidence="13">
    <location>
        <begin position="1213"/>
        <end position="1278"/>
    </location>
</feature>
<keyword evidence="4" id="KW-1003">Cell membrane</keyword>
<dbReference type="PANTHER" id="PTHR12424">
    <property type="entry name" value="TWEETY-RELATED"/>
    <property type="match status" value="1"/>
</dbReference>
<evidence type="ECO:0000256" key="10">
    <source>
        <dbReference type="ARBA" id="ARBA00023180"/>
    </source>
</evidence>
<dbReference type="PANTHER" id="PTHR12424:SF8">
    <property type="entry name" value="PROTEIN TWEETY"/>
    <property type="match status" value="1"/>
</dbReference>
<dbReference type="EMBL" id="BNCQ01000100">
    <property type="protein sequence ID" value="GIM17276.1"/>
    <property type="molecule type" value="Genomic_DNA"/>
</dbReference>
<feature type="compositionally biased region" description="Low complexity" evidence="13">
    <location>
        <begin position="654"/>
        <end position="671"/>
    </location>
</feature>
<organism evidence="15 16">
    <name type="scientific">Volvox reticuliferus</name>
    <dbReference type="NCBI Taxonomy" id="1737510"/>
    <lineage>
        <taxon>Eukaryota</taxon>
        <taxon>Viridiplantae</taxon>
        <taxon>Chlorophyta</taxon>
        <taxon>core chlorophytes</taxon>
        <taxon>Chlorophyceae</taxon>
        <taxon>CS clade</taxon>
        <taxon>Chlamydomonadales</taxon>
        <taxon>Volvocaceae</taxon>
        <taxon>Volvox</taxon>
    </lineage>
</organism>
<dbReference type="GO" id="GO:0072320">
    <property type="term" value="F:volume-sensitive chloride channel activity"/>
    <property type="evidence" value="ECO:0007669"/>
    <property type="project" value="TreeGrafter"/>
</dbReference>
<protein>
    <submittedName>
        <fullName evidence="15">Uncharacterized protein</fullName>
    </submittedName>
</protein>
<evidence type="ECO:0000256" key="3">
    <source>
        <dbReference type="ARBA" id="ARBA00022448"/>
    </source>
</evidence>
<evidence type="ECO:0000256" key="6">
    <source>
        <dbReference type="ARBA" id="ARBA00022989"/>
    </source>
</evidence>
<evidence type="ECO:0000256" key="12">
    <source>
        <dbReference type="ARBA" id="ARBA00023303"/>
    </source>
</evidence>
<evidence type="ECO:0000256" key="5">
    <source>
        <dbReference type="ARBA" id="ARBA00022692"/>
    </source>
</evidence>
<comment type="subcellular location">
    <subcellularLocation>
        <location evidence="1">Cell membrane</location>
        <topology evidence="1">Multi-pass membrane protein</topology>
    </subcellularLocation>
</comment>
<dbReference type="GO" id="GO:0005886">
    <property type="term" value="C:plasma membrane"/>
    <property type="evidence" value="ECO:0007669"/>
    <property type="project" value="UniProtKB-SubCell"/>
</dbReference>
<evidence type="ECO:0000313" key="15">
    <source>
        <dbReference type="EMBL" id="GIM17276.1"/>
    </source>
</evidence>
<gene>
    <name evidence="15" type="ORF">Vretimale_19818</name>
</gene>
<evidence type="ECO:0000256" key="1">
    <source>
        <dbReference type="ARBA" id="ARBA00004651"/>
    </source>
</evidence>
<feature type="compositionally biased region" description="Polar residues" evidence="13">
    <location>
        <begin position="1134"/>
        <end position="1148"/>
    </location>
</feature>
<keyword evidence="10" id="KW-0325">Glycoprotein</keyword>
<keyword evidence="12" id="KW-0407">Ion channel</keyword>
<keyword evidence="3" id="KW-0813">Transport</keyword>
<keyword evidence="11" id="KW-0868">Chloride</keyword>
<evidence type="ECO:0000256" key="14">
    <source>
        <dbReference type="SAM" id="Phobius"/>
    </source>
</evidence>
<comment type="similarity">
    <text evidence="2">Belongs to the tweety family.</text>
</comment>
<dbReference type="InterPro" id="IPR006990">
    <property type="entry name" value="Tweety"/>
</dbReference>
<keyword evidence="8 14" id="KW-0472">Membrane</keyword>
<feature type="region of interest" description="Disordered" evidence="13">
    <location>
        <begin position="727"/>
        <end position="772"/>
    </location>
</feature>
<evidence type="ECO:0000256" key="13">
    <source>
        <dbReference type="SAM" id="MobiDB-lite"/>
    </source>
</evidence>
<evidence type="ECO:0000256" key="8">
    <source>
        <dbReference type="ARBA" id="ARBA00023136"/>
    </source>
</evidence>
<name>A0A8J4M012_9CHLO</name>
<feature type="region of interest" description="Disordered" evidence="13">
    <location>
        <begin position="1134"/>
        <end position="1153"/>
    </location>
</feature>
<evidence type="ECO:0000256" key="2">
    <source>
        <dbReference type="ARBA" id="ARBA00009849"/>
    </source>
</evidence>
<feature type="transmembrane region" description="Helical" evidence="14">
    <location>
        <begin position="868"/>
        <end position="887"/>
    </location>
</feature>
<feature type="transmembrane region" description="Helical" evidence="14">
    <location>
        <begin position="110"/>
        <end position="131"/>
    </location>
</feature>
<feature type="transmembrane region" description="Helical" evidence="14">
    <location>
        <begin position="835"/>
        <end position="856"/>
    </location>
</feature>
<evidence type="ECO:0000256" key="9">
    <source>
        <dbReference type="ARBA" id="ARBA00023173"/>
    </source>
</evidence>
<keyword evidence="6 14" id="KW-1133">Transmembrane helix</keyword>
<dbReference type="GO" id="GO:0005229">
    <property type="term" value="F:intracellularly calcium-gated chloride channel activity"/>
    <property type="evidence" value="ECO:0007669"/>
    <property type="project" value="TreeGrafter"/>
</dbReference>